<dbReference type="eggNOG" id="KOG3672">
    <property type="taxonomic scope" value="Eukaryota"/>
</dbReference>
<dbReference type="GO" id="GO:0016791">
    <property type="term" value="F:phosphatase activity"/>
    <property type="evidence" value="ECO:0007669"/>
    <property type="project" value="TreeGrafter"/>
</dbReference>
<evidence type="ECO:0000313" key="8">
    <source>
        <dbReference type="Proteomes" id="UP000027135"/>
    </source>
</evidence>
<feature type="transmembrane region" description="Helical" evidence="6">
    <location>
        <begin position="12"/>
        <end position="31"/>
    </location>
</feature>
<dbReference type="OrthoDB" id="10262962at2759"/>
<evidence type="ECO:0000256" key="3">
    <source>
        <dbReference type="ARBA" id="ARBA00036311"/>
    </source>
</evidence>
<dbReference type="FunCoup" id="A0A067RTD7">
    <property type="interactions" value="87"/>
</dbReference>
<dbReference type="PANTHER" id="PTHR11567">
    <property type="entry name" value="ACID PHOSPHATASE-RELATED"/>
    <property type="match status" value="1"/>
</dbReference>
<keyword evidence="6" id="KW-1133">Transmembrane helix</keyword>
<keyword evidence="2" id="KW-0378">Hydrolase</keyword>
<gene>
    <name evidence="7" type="ORF">L798_09410</name>
</gene>
<dbReference type="CDD" id="cd07061">
    <property type="entry name" value="HP_HAP_like"/>
    <property type="match status" value="1"/>
</dbReference>
<keyword evidence="6" id="KW-0812">Transmembrane</keyword>
<keyword evidence="8" id="KW-1185">Reference proteome</keyword>
<evidence type="ECO:0000313" key="7">
    <source>
        <dbReference type="EMBL" id="KDR24075.1"/>
    </source>
</evidence>
<dbReference type="AlphaFoldDB" id="A0A067RTD7"/>
<comment type="catalytic activity">
    <reaction evidence="3">
        <text>3-O-[beta-D-GlcA-(1-&gt;3)-beta-D-Gal-(1-&gt;3)-beta-D-Gal-(1-&gt;4)-beta-D-2-O-P-Xyl]-L-seryl-[protein] + H2O = 3-O-(beta-D-GlcA-(1-&gt;3)-beta-D-Gal-(1-&gt;3)-beta-D-Gal-(1-&gt;4)-beta-D-Xyl)-L-seryl-[protein] + phosphate</text>
        <dbReference type="Rhea" id="RHEA:56512"/>
        <dbReference type="Rhea" id="RHEA-COMP:12573"/>
        <dbReference type="Rhea" id="RHEA-COMP:14559"/>
        <dbReference type="ChEBI" id="CHEBI:15377"/>
        <dbReference type="ChEBI" id="CHEBI:43474"/>
        <dbReference type="ChEBI" id="CHEBI:132093"/>
        <dbReference type="ChEBI" id="CHEBI:140495"/>
    </reaction>
</comment>
<accession>A0A067RTD7</accession>
<comment type="similarity">
    <text evidence="1">Belongs to the histidine acid phosphatase family.</text>
</comment>
<dbReference type="Pfam" id="PF00328">
    <property type="entry name" value="His_Phos_2"/>
    <property type="match status" value="2"/>
</dbReference>
<dbReference type="Gene3D" id="3.40.50.1240">
    <property type="entry name" value="Phosphoglycerate mutase-like"/>
    <property type="match status" value="1"/>
</dbReference>
<dbReference type="InParanoid" id="A0A067RTD7"/>
<reference evidence="7 8" key="1">
    <citation type="journal article" date="2014" name="Nat. Commun.">
        <title>Molecular traces of alternative social organization in a termite genome.</title>
        <authorList>
            <person name="Terrapon N."/>
            <person name="Li C."/>
            <person name="Robertson H.M."/>
            <person name="Ji L."/>
            <person name="Meng X."/>
            <person name="Booth W."/>
            <person name="Chen Z."/>
            <person name="Childers C.P."/>
            <person name="Glastad K.M."/>
            <person name="Gokhale K."/>
            <person name="Gowin J."/>
            <person name="Gronenberg W."/>
            <person name="Hermansen R.A."/>
            <person name="Hu H."/>
            <person name="Hunt B.G."/>
            <person name="Huylmans A.K."/>
            <person name="Khalil S.M."/>
            <person name="Mitchell R.D."/>
            <person name="Munoz-Torres M.C."/>
            <person name="Mustard J.A."/>
            <person name="Pan H."/>
            <person name="Reese J.T."/>
            <person name="Scharf M.E."/>
            <person name="Sun F."/>
            <person name="Vogel H."/>
            <person name="Xiao J."/>
            <person name="Yang W."/>
            <person name="Yang Z."/>
            <person name="Yang Z."/>
            <person name="Zhou J."/>
            <person name="Zhu J."/>
            <person name="Brent C.S."/>
            <person name="Elsik C.G."/>
            <person name="Goodisman M.A."/>
            <person name="Liberles D.A."/>
            <person name="Roe R.M."/>
            <person name="Vargo E.L."/>
            <person name="Vilcinskas A."/>
            <person name="Wang J."/>
            <person name="Bornberg-Bauer E."/>
            <person name="Korb J."/>
            <person name="Zhang G."/>
            <person name="Liebig J."/>
        </authorList>
    </citation>
    <scope>NUCLEOTIDE SEQUENCE [LARGE SCALE GENOMIC DNA]</scope>
    <source>
        <tissue evidence="7">Whole organism</tissue>
    </source>
</reference>
<protein>
    <recommendedName>
        <fullName evidence="4">2-phosphoxylose phosphatase 1</fullName>
    </recommendedName>
    <alternativeName>
        <fullName evidence="5">Acid phosphatase-like protein 2</fullName>
    </alternativeName>
</protein>
<dbReference type="GO" id="GO:0006024">
    <property type="term" value="P:glycosaminoglycan biosynthetic process"/>
    <property type="evidence" value="ECO:0007669"/>
    <property type="project" value="TreeGrafter"/>
</dbReference>
<organism evidence="7 8">
    <name type="scientific">Zootermopsis nevadensis</name>
    <name type="common">Dampwood termite</name>
    <dbReference type="NCBI Taxonomy" id="136037"/>
    <lineage>
        <taxon>Eukaryota</taxon>
        <taxon>Metazoa</taxon>
        <taxon>Ecdysozoa</taxon>
        <taxon>Arthropoda</taxon>
        <taxon>Hexapoda</taxon>
        <taxon>Insecta</taxon>
        <taxon>Pterygota</taxon>
        <taxon>Neoptera</taxon>
        <taxon>Polyneoptera</taxon>
        <taxon>Dictyoptera</taxon>
        <taxon>Blattodea</taxon>
        <taxon>Blattoidea</taxon>
        <taxon>Termitoidae</taxon>
        <taxon>Termopsidae</taxon>
        <taxon>Zootermopsis</taxon>
    </lineage>
</organism>
<name>A0A067RTD7_ZOONE</name>
<evidence type="ECO:0000256" key="6">
    <source>
        <dbReference type="SAM" id="Phobius"/>
    </source>
</evidence>
<dbReference type="EMBL" id="KK852428">
    <property type="protein sequence ID" value="KDR24075.1"/>
    <property type="molecule type" value="Genomic_DNA"/>
</dbReference>
<evidence type="ECO:0000256" key="1">
    <source>
        <dbReference type="ARBA" id="ARBA00005375"/>
    </source>
</evidence>
<dbReference type="OMA" id="DWEWNYY"/>
<proteinExistence type="inferred from homology"/>
<sequence length="540" mass="61040">MKLSSQHRALYCYLILSVWIFLLVAGMYKYIGNEDSISALKHTNNDIPIRSFSKNFKPDIKTRRIFKLCNPPEEIIIGHEGLVHGNYILQGILVFLRHGDRGPLAHVRNISNVNCAGDLFRSGGIDSDKNFRSYEYFLQNLSEPGRFSSFLSQFLGPFHGFPLVPPSSGECQLGQLTPVGVSQHLKTGQILRGVYGDKLGVGNGSLSADDIAVYSTRYRRTFQSALSFLYAFLSSEDFQKVTLKESQSIAFCFNDCACPAAEKFRHRFSAESSDHFRSHPAVVKLVSTVAEIVFEMPDPTLASDPIALRDALLTYVCHGAQLPCIDGLSINKVPQEVCVRMEQVTGLFAYTEWETRQYVKSSNLKRYCLLRAYGLMRDIVSHMLRIISERKPKLIVYSGHDRTLQYLTTALGVVSEMTTVPHYASRLVLEVYKNTEQHLISKLPKDGPIARDFFFRLVFNGRDLTNHIHFCKGATSILMHQMHKYNTTETPHNATNSQSSSKKQSPIYLCPVESIIRFLHDDYFLSFNASNFKDACAIHN</sequence>
<dbReference type="InterPro" id="IPR029033">
    <property type="entry name" value="His_PPase_superfam"/>
</dbReference>
<dbReference type="STRING" id="136037.A0A067RTD7"/>
<dbReference type="PANTHER" id="PTHR11567:SF110">
    <property type="entry name" value="2-PHOSPHOXYLOSE PHOSPHATASE 1"/>
    <property type="match status" value="1"/>
</dbReference>
<dbReference type="GO" id="GO:0005794">
    <property type="term" value="C:Golgi apparatus"/>
    <property type="evidence" value="ECO:0007669"/>
    <property type="project" value="TreeGrafter"/>
</dbReference>
<dbReference type="SUPFAM" id="SSF53254">
    <property type="entry name" value="Phosphoglycerate mutase-like"/>
    <property type="match status" value="1"/>
</dbReference>
<dbReference type="GO" id="GO:0050650">
    <property type="term" value="P:chondroitin sulfate proteoglycan biosynthetic process"/>
    <property type="evidence" value="ECO:0007669"/>
    <property type="project" value="TreeGrafter"/>
</dbReference>
<evidence type="ECO:0000256" key="2">
    <source>
        <dbReference type="ARBA" id="ARBA00022801"/>
    </source>
</evidence>
<dbReference type="Proteomes" id="UP000027135">
    <property type="component" value="Unassembled WGS sequence"/>
</dbReference>
<dbReference type="InterPro" id="IPR050645">
    <property type="entry name" value="Histidine_acid_phosphatase"/>
</dbReference>
<evidence type="ECO:0000256" key="4">
    <source>
        <dbReference type="ARBA" id="ARBA00040357"/>
    </source>
</evidence>
<evidence type="ECO:0000256" key="5">
    <source>
        <dbReference type="ARBA" id="ARBA00041499"/>
    </source>
</evidence>
<dbReference type="InterPro" id="IPR000560">
    <property type="entry name" value="His_Pase_clade-2"/>
</dbReference>
<keyword evidence="6" id="KW-0472">Membrane</keyword>